<keyword evidence="1" id="KW-0472">Membrane</keyword>
<dbReference type="EMBL" id="NIHM01000009">
    <property type="protein sequence ID" value="PLT55287.1"/>
    <property type="molecule type" value="Genomic_DNA"/>
</dbReference>
<dbReference type="Proteomes" id="UP000234849">
    <property type="component" value="Unassembled WGS sequence"/>
</dbReference>
<reference evidence="2" key="2">
    <citation type="submission" date="2022-11" db="EMBL/GenBank/DDBJ databases">
        <title>Temperate bacteriophages infecting mucin-degrading bacterium Ruminococcus gnavus from the human gut.</title>
        <authorList>
            <person name="Buttimer C."/>
        </authorList>
    </citation>
    <scope>NUCLEOTIDE SEQUENCE</scope>
    <source>
        <strain evidence="2">CCUG 52279</strain>
    </source>
</reference>
<accession>A0A2N5NIH2</accession>
<evidence type="ECO:0000313" key="3">
    <source>
        <dbReference type="EMBL" id="MCZ7693756.1"/>
    </source>
</evidence>
<gene>
    <name evidence="4" type="ORF">CDL18_08290</name>
    <name evidence="5" type="ORF">CDL20_06240</name>
    <name evidence="3" type="ORF">O8D18_06840</name>
    <name evidence="2" type="ORF">OZZ16_07815</name>
</gene>
<reference evidence="3" key="3">
    <citation type="submission" date="2022-12" db="EMBL/GenBank/DDBJ databases">
        <title>Genome of R. gnavus strain RSHDN_123.</title>
        <authorList>
            <person name="Abdugheni R."/>
        </authorList>
    </citation>
    <scope>NUCLEOTIDE SEQUENCE</scope>
    <source>
        <strain evidence="3">RSHDN_123</strain>
    </source>
</reference>
<reference evidence="6 7" key="1">
    <citation type="journal article" date="2017" name="Genome Med.">
        <title>A novel Ruminococcus gnavus clade enriched in inflammatory bowel disease patients.</title>
        <authorList>
            <person name="Hall A.B."/>
            <person name="Yassour M."/>
            <person name="Sauk J."/>
            <person name="Garner A."/>
            <person name="Jiang X."/>
            <person name="Arthur T."/>
            <person name="Lagoudas G.K."/>
            <person name="Vatanen T."/>
            <person name="Fornelos N."/>
            <person name="Wilson R."/>
            <person name="Bertha M."/>
            <person name="Cohen M."/>
            <person name="Garber J."/>
            <person name="Khalili H."/>
            <person name="Gevers D."/>
            <person name="Ananthakrishnan A.N."/>
            <person name="Kugathasan S."/>
            <person name="Lander E.S."/>
            <person name="Blainey P."/>
            <person name="Vlamakis H."/>
            <person name="Xavier R.J."/>
            <person name="Huttenhower C."/>
        </authorList>
    </citation>
    <scope>NUCLEOTIDE SEQUENCE [LARGE SCALE GENOMIC DNA]</scope>
    <source>
        <strain evidence="4 7">RJX1118</strain>
        <strain evidence="5 6">RJX1128</strain>
    </source>
</reference>
<dbReference type="AlphaFoldDB" id="A0A2N5NIH2"/>
<organism evidence="4 7">
    <name type="scientific">Mediterraneibacter gnavus</name>
    <name type="common">Ruminococcus gnavus</name>
    <dbReference type="NCBI Taxonomy" id="33038"/>
    <lineage>
        <taxon>Bacteria</taxon>
        <taxon>Bacillati</taxon>
        <taxon>Bacillota</taxon>
        <taxon>Clostridia</taxon>
        <taxon>Lachnospirales</taxon>
        <taxon>Lachnospiraceae</taxon>
        <taxon>Mediterraneibacter</taxon>
    </lineage>
</organism>
<dbReference type="RefSeq" id="WP_022037069.1">
    <property type="nucleotide sequence ID" value="NZ_BAABSA010000003.1"/>
</dbReference>
<evidence type="ECO:0000313" key="5">
    <source>
        <dbReference type="EMBL" id="PLT87562.1"/>
    </source>
</evidence>
<dbReference type="EMBL" id="JAPZED010000005">
    <property type="protein sequence ID" value="MCZ7693756.1"/>
    <property type="molecule type" value="Genomic_DNA"/>
</dbReference>
<feature type="transmembrane region" description="Helical" evidence="1">
    <location>
        <begin position="20"/>
        <end position="44"/>
    </location>
</feature>
<dbReference type="Proteomes" id="UP000234840">
    <property type="component" value="Unassembled WGS sequence"/>
</dbReference>
<name>A0A2N5NIH2_MEDGN</name>
<evidence type="ECO:0000313" key="7">
    <source>
        <dbReference type="Proteomes" id="UP000234849"/>
    </source>
</evidence>
<proteinExistence type="predicted"/>
<evidence type="ECO:0000256" key="1">
    <source>
        <dbReference type="SAM" id="Phobius"/>
    </source>
</evidence>
<dbReference type="Proteomes" id="UP001148455">
    <property type="component" value="Unassembled WGS sequence"/>
</dbReference>
<feature type="transmembrane region" description="Helical" evidence="1">
    <location>
        <begin position="56"/>
        <end position="78"/>
    </location>
</feature>
<protein>
    <submittedName>
        <fullName evidence="4">Uncharacterized protein</fullName>
    </submittedName>
</protein>
<keyword evidence="1" id="KW-0812">Transmembrane</keyword>
<comment type="caution">
    <text evidence="4">The sequence shown here is derived from an EMBL/GenBank/DDBJ whole genome shotgun (WGS) entry which is preliminary data.</text>
</comment>
<evidence type="ECO:0000313" key="4">
    <source>
        <dbReference type="EMBL" id="PLT55287.1"/>
    </source>
</evidence>
<dbReference type="EMBL" id="JAPRBD010000006">
    <property type="protein sequence ID" value="MCZ0689824.1"/>
    <property type="molecule type" value="Genomic_DNA"/>
</dbReference>
<evidence type="ECO:0000313" key="6">
    <source>
        <dbReference type="Proteomes" id="UP000234840"/>
    </source>
</evidence>
<evidence type="ECO:0000313" key="2">
    <source>
        <dbReference type="EMBL" id="MCZ0689824.1"/>
    </source>
</evidence>
<keyword evidence="1" id="KW-1133">Transmembrane helix</keyword>
<dbReference type="EMBL" id="NIHW01000012">
    <property type="protein sequence ID" value="PLT87562.1"/>
    <property type="molecule type" value="Genomic_DNA"/>
</dbReference>
<sequence>MYTRLWKLITKYMEENSRMAVFLTSAMLIWTIGITMAGILVCIIKHMNVICRLSDLICAGIYAGLVFGLFGGGCFLWNHRNHLYKQ</sequence>
<dbReference type="Proteomes" id="UP001076974">
    <property type="component" value="Unassembled WGS sequence"/>
</dbReference>